<keyword evidence="3 10" id="KW-0812">Transmembrane</keyword>
<dbReference type="EMBL" id="JAACXV010014416">
    <property type="protein sequence ID" value="KAF7267488.1"/>
    <property type="molecule type" value="Genomic_DNA"/>
</dbReference>
<gene>
    <name evidence="11" type="ORF">GWI33_019286</name>
</gene>
<evidence type="ECO:0000256" key="8">
    <source>
        <dbReference type="ARBA" id="ARBA00049560"/>
    </source>
</evidence>
<dbReference type="GO" id="GO:0047408">
    <property type="term" value="F:alkenylglycerophosphocholine hydrolase activity"/>
    <property type="evidence" value="ECO:0007669"/>
    <property type="project" value="UniProtKB-EC"/>
</dbReference>
<dbReference type="AlphaFoldDB" id="A0A834HU80"/>
<evidence type="ECO:0000256" key="5">
    <source>
        <dbReference type="ARBA" id="ARBA00023136"/>
    </source>
</evidence>
<dbReference type="Pfam" id="PF07947">
    <property type="entry name" value="YhhN"/>
    <property type="match status" value="1"/>
</dbReference>
<evidence type="ECO:0000256" key="6">
    <source>
        <dbReference type="ARBA" id="ARBA00035673"/>
    </source>
</evidence>
<proteinExistence type="inferred from homology"/>
<evidence type="ECO:0000256" key="7">
    <source>
        <dbReference type="ARBA" id="ARBA00049458"/>
    </source>
</evidence>
<feature type="transmembrane region" description="Helical" evidence="10">
    <location>
        <begin position="106"/>
        <end position="122"/>
    </location>
</feature>
<dbReference type="Proteomes" id="UP000625711">
    <property type="component" value="Unassembled WGS sequence"/>
</dbReference>
<evidence type="ECO:0000256" key="4">
    <source>
        <dbReference type="ARBA" id="ARBA00022989"/>
    </source>
</evidence>
<feature type="transmembrane region" description="Helical" evidence="10">
    <location>
        <begin position="128"/>
        <end position="146"/>
    </location>
</feature>
<evidence type="ECO:0000256" key="2">
    <source>
        <dbReference type="ARBA" id="ARBA00007375"/>
    </source>
</evidence>
<evidence type="ECO:0000256" key="3">
    <source>
        <dbReference type="ARBA" id="ARBA00022692"/>
    </source>
</evidence>
<accession>A0A834HU80</accession>
<sequence length="257" mass="28738">MHRPWRRRRTAAPRGPRTAVSPGKCPSPPPQCIAAMTTPDAARQVEGSVVHLIPFFISVSVYFRALQSYDTYTIPVVLLKCAPIISLMYFVVTVGYKKRSVYSRRILMGLIAGCVGDVLIIWNKLFIFAMLAFSVGHINYISAFGFQPLKLQRGLYTLMLGILATLSLYSGLTNVYLIGVPLYIFLLTLLCWRSAAKIQNNWTWIQILTCVGSFSFGISDFLIGIDKFLHPVPYAKILIMTTYYAAQLGISLSILEP</sequence>
<organism evidence="11 12">
    <name type="scientific">Rhynchophorus ferrugineus</name>
    <name type="common">Red palm weevil</name>
    <name type="synonym">Curculio ferrugineus</name>
    <dbReference type="NCBI Taxonomy" id="354439"/>
    <lineage>
        <taxon>Eukaryota</taxon>
        <taxon>Metazoa</taxon>
        <taxon>Ecdysozoa</taxon>
        <taxon>Arthropoda</taxon>
        <taxon>Hexapoda</taxon>
        <taxon>Insecta</taxon>
        <taxon>Pterygota</taxon>
        <taxon>Neoptera</taxon>
        <taxon>Endopterygota</taxon>
        <taxon>Coleoptera</taxon>
        <taxon>Polyphaga</taxon>
        <taxon>Cucujiformia</taxon>
        <taxon>Curculionidae</taxon>
        <taxon>Dryophthorinae</taxon>
        <taxon>Rhynchophorus</taxon>
    </lineage>
</organism>
<evidence type="ECO:0000256" key="10">
    <source>
        <dbReference type="SAM" id="Phobius"/>
    </source>
</evidence>
<name>A0A834HU80_RHYFE</name>
<evidence type="ECO:0000256" key="1">
    <source>
        <dbReference type="ARBA" id="ARBA00004141"/>
    </source>
</evidence>
<evidence type="ECO:0000313" key="12">
    <source>
        <dbReference type="Proteomes" id="UP000625711"/>
    </source>
</evidence>
<feature type="transmembrane region" description="Helical" evidence="10">
    <location>
        <begin position="175"/>
        <end position="192"/>
    </location>
</feature>
<dbReference type="OrthoDB" id="2133758at2759"/>
<protein>
    <recommendedName>
        <fullName evidence="6">lysoplasmalogenase</fullName>
        <ecNumber evidence="6">3.3.2.2</ecNumber>
    </recommendedName>
</protein>
<comment type="caution">
    <text evidence="11">The sequence shown here is derived from an EMBL/GenBank/DDBJ whole genome shotgun (WGS) entry which is preliminary data.</text>
</comment>
<dbReference type="PANTHER" id="PTHR31885:SF6">
    <property type="entry name" value="GH04784P"/>
    <property type="match status" value="1"/>
</dbReference>
<dbReference type="InterPro" id="IPR012506">
    <property type="entry name" value="TMEM86B-like"/>
</dbReference>
<feature type="transmembrane region" description="Helical" evidence="10">
    <location>
        <begin position="72"/>
        <end position="94"/>
    </location>
</feature>
<comment type="similarity">
    <text evidence="2">Belongs to the TMEM86 family.</text>
</comment>
<keyword evidence="5 10" id="KW-0472">Membrane</keyword>
<reference evidence="11" key="1">
    <citation type="submission" date="2020-08" db="EMBL/GenBank/DDBJ databases">
        <title>Genome sequencing and assembly of the red palm weevil Rhynchophorus ferrugineus.</title>
        <authorList>
            <person name="Dias G.B."/>
            <person name="Bergman C.M."/>
            <person name="Manee M."/>
        </authorList>
    </citation>
    <scope>NUCLEOTIDE SEQUENCE</scope>
    <source>
        <strain evidence="11">AA-2017</strain>
        <tissue evidence="11">Whole larva</tissue>
    </source>
</reference>
<keyword evidence="12" id="KW-1185">Reference proteome</keyword>
<dbReference type="GO" id="GO:0016020">
    <property type="term" value="C:membrane"/>
    <property type="evidence" value="ECO:0007669"/>
    <property type="project" value="UniProtKB-SubCell"/>
</dbReference>
<dbReference type="EC" id="3.3.2.2" evidence="6"/>
<feature type="region of interest" description="Disordered" evidence="9">
    <location>
        <begin position="1"/>
        <end position="27"/>
    </location>
</feature>
<comment type="subcellular location">
    <subcellularLocation>
        <location evidence="1">Membrane</location>
        <topology evidence="1">Multi-pass membrane protein</topology>
    </subcellularLocation>
</comment>
<comment type="catalytic activity">
    <reaction evidence="7">
        <text>a 1-O-(1Z-alkenyl)-sn-glycero-3-phosphoethanolamine + H2O = a 2,3-saturated aldehyde + sn-glycero-3-phosphoethanolamine</text>
        <dbReference type="Rhea" id="RHEA:16905"/>
        <dbReference type="ChEBI" id="CHEBI:15377"/>
        <dbReference type="ChEBI" id="CHEBI:73359"/>
        <dbReference type="ChEBI" id="CHEBI:77288"/>
        <dbReference type="ChEBI" id="CHEBI:143890"/>
        <dbReference type="EC" id="3.3.2.2"/>
    </reaction>
</comment>
<keyword evidence="4 10" id="KW-1133">Transmembrane helix</keyword>
<comment type="catalytic activity">
    <reaction evidence="8">
        <text>a 1-O-(1Z-alkenyl)-sn-glycero-3-phosphocholine + H2O = a 2,3-saturated aldehyde + sn-glycerol 3-phosphocholine</text>
        <dbReference type="Rhea" id="RHEA:22544"/>
        <dbReference type="ChEBI" id="CHEBI:15377"/>
        <dbReference type="ChEBI" id="CHEBI:16870"/>
        <dbReference type="ChEBI" id="CHEBI:73359"/>
        <dbReference type="ChEBI" id="CHEBI:77287"/>
        <dbReference type="EC" id="3.3.2.2"/>
    </reaction>
</comment>
<feature type="transmembrane region" description="Helical" evidence="10">
    <location>
        <begin position="204"/>
        <end position="225"/>
    </location>
</feature>
<dbReference type="PANTHER" id="PTHR31885">
    <property type="entry name" value="GH04784P"/>
    <property type="match status" value="1"/>
</dbReference>
<feature type="compositionally biased region" description="Basic residues" evidence="9">
    <location>
        <begin position="1"/>
        <end position="11"/>
    </location>
</feature>
<feature type="transmembrane region" description="Helical" evidence="10">
    <location>
        <begin position="237"/>
        <end position="255"/>
    </location>
</feature>
<evidence type="ECO:0000256" key="9">
    <source>
        <dbReference type="SAM" id="MobiDB-lite"/>
    </source>
</evidence>
<evidence type="ECO:0000313" key="11">
    <source>
        <dbReference type="EMBL" id="KAF7267488.1"/>
    </source>
</evidence>
<feature type="transmembrane region" description="Helical" evidence="10">
    <location>
        <begin position="49"/>
        <end position="66"/>
    </location>
</feature>